<sequence length="191" mass="21989">MDTRKVFILFSDTGTVLGKAINICTNSTMNHVSIAFDPELTEVYSFGRKRPRNPFIGGFVKENVSTAFFRNTTCAVYSFTITNQEYNQMLEKIKTIEQEKDNYRYNFIGLFLVPLNKQLHRKNAFFCSQFVATLLGVCSDYQNLKPPCLTKPQDIRAWHQLQLIYRGKLIDYPGYLQAECNQTVKAEKSPA</sequence>
<protein>
    <recommendedName>
        <fullName evidence="3">Permuted papain-like amidase enzyme, YaeF/YiiX, C92 family</fullName>
    </recommendedName>
</protein>
<dbReference type="SUPFAM" id="SSF54001">
    <property type="entry name" value="Cysteine proteinases"/>
    <property type="match status" value="1"/>
</dbReference>
<accession>A0A1G8ZS99</accession>
<reference evidence="1 2" key="1">
    <citation type="submission" date="2016-10" db="EMBL/GenBank/DDBJ databases">
        <authorList>
            <person name="de Groot N.N."/>
        </authorList>
    </citation>
    <scope>NUCLEOTIDE SEQUENCE [LARGE SCALE GENOMIC DNA]</scope>
    <source>
        <strain evidence="1 2">CGMCC 1.6502</strain>
    </source>
</reference>
<evidence type="ECO:0000313" key="1">
    <source>
        <dbReference type="EMBL" id="SDK17986.1"/>
    </source>
</evidence>
<dbReference type="EMBL" id="FNFL01000003">
    <property type="protein sequence ID" value="SDK17986.1"/>
    <property type="molecule type" value="Genomic_DNA"/>
</dbReference>
<evidence type="ECO:0000313" key="2">
    <source>
        <dbReference type="Proteomes" id="UP000198694"/>
    </source>
</evidence>
<dbReference type="Proteomes" id="UP000198694">
    <property type="component" value="Unassembled WGS sequence"/>
</dbReference>
<evidence type="ECO:0008006" key="3">
    <source>
        <dbReference type="Google" id="ProtNLM"/>
    </source>
</evidence>
<dbReference type="Gene3D" id="3.90.1720.10">
    <property type="entry name" value="endopeptidase domain like (from Nostoc punctiforme)"/>
    <property type="match status" value="1"/>
</dbReference>
<organism evidence="1 2">
    <name type="scientific">Sediminibacillus albus</name>
    <dbReference type="NCBI Taxonomy" id="407036"/>
    <lineage>
        <taxon>Bacteria</taxon>
        <taxon>Bacillati</taxon>
        <taxon>Bacillota</taxon>
        <taxon>Bacilli</taxon>
        <taxon>Bacillales</taxon>
        <taxon>Bacillaceae</taxon>
        <taxon>Sediminibacillus</taxon>
    </lineage>
</organism>
<dbReference type="InterPro" id="IPR038765">
    <property type="entry name" value="Papain-like_cys_pep_sf"/>
</dbReference>
<name>A0A1G8ZS99_9BACI</name>
<dbReference type="OrthoDB" id="1645744at2"/>
<keyword evidence="2" id="KW-1185">Reference proteome</keyword>
<proteinExistence type="predicted"/>
<dbReference type="AlphaFoldDB" id="A0A1G8ZS99"/>
<dbReference type="RefSeq" id="WP_093213992.1">
    <property type="nucleotide sequence ID" value="NZ_FNFL01000003.1"/>
</dbReference>
<gene>
    <name evidence="1" type="ORF">SAMN05216243_2197</name>
</gene>